<comment type="caution">
    <text evidence="4">The sequence shown here is derived from an EMBL/GenBank/DDBJ whole genome shotgun (WGS) entry which is preliminary data.</text>
</comment>
<dbReference type="PANTHER" id="PTHR44169">
    <property type="entry name" value="NADPH-DEPENDENT 1-ACYLDIHYDROXYACETONE PHOSPHATE REDUCTASE"/>
    <property type="match status" value="1"/>
</dbReference>
<evidence type="ECO:0000256" key="3">
    <source>
        <dbReference type="RuleBase" id="RU000363"/>
    </source>
</evidence>
<evidence type="ECO:0000256" key="1">
    <source>
        <dbReference type="ARBA" id="ARBA00006484"/>
    </source>
</evidence>
<dbReference type="PRINTS" id="PR00080">
    <property type="entry name" value="SDRFAMILY"/>
</dbReference>
<dbReference type="InterPro" id="IPR036291">
    <property type="entry name" value="NAD(P)-bd_dom_sf"/>
</dbReference>
<dbReference type="CDD" id="cd05374">
    <property type="entry name" value="17beta-HSD-like_SDR_c"/>
    <property type="match status" value="1"/>
</dbReference>
<keyword evidence="2" id="KW-0560">Oxidoreductase</keyword>
<evidence type="ECO:0000256" key="2">
    <source>
        <dbReference type="ARBA" id="ARBA00023002"/>
    </source>
</evidence>
<dbReference type="Proteomes" id="UP001221757">
    <property type="component" value="Unassembled WGS sequence"/>
</dbReference>
<dbReference type="AlphaFoldDB" id="A0AAD7D4K5"/>
<dbReference type="PRINTS" id="PR00081">
    <property type="entry name" value="GDHRDH"/>
</dbReference>
<evidence type="ECO:0000313" key="5">
    <source>
        <dbReference type="Proteomes" id="UP001221757"/>
    </source>
</evidence>
<dbReference type="EMBL" id="JARKIE010000136">
    <property type="protein sequence ID" value="KAJ7677607.1"/>
    <property type="molecule type" value="Genomic_DNA"/>
</dbReference>
<name>A0AAD7D4K5_MYCRO</name>
<reference evidence="4" key="1">
    <citation type="submission" date="2023-03" db="EMBL/GenBank/DDBJ databases">
        <title>Massive genome expansion in bonnet fungi (Mycena s.s.) driven by repeated elements and novel gene families across ecological guilds.</title>
        <authorList>
            <consortium name="Lawrence Berkeley National Laboratory"/>
            <person name="Harder C.B."/>
            <person name="Miyauchi S."/>
            <person name="Viragh M."/>
            <person name="Kuo A."/>
            <person name="Thoen E."/>
            <person name="Andreopoulos B."/>
            <person name="Lu D."/>
            <person name="Skrede I."/>
            <person name="Drula E."/>
            <person name="Henrissat B."/>
            <person name="Morin E."/>
            <person name="Kohler A."/>
            <person name="Barry K."/>
            <person name="LaButti K."/>
            <person name="Morin E."/>
            <person name="Salamov A."/>
            <person name="Lipzen A."/>
            <person name="Mereny Z."/>
            <person name="Hegedus B."/>
            <person name="Baldrian P."/>
            <person name="Stursova M."/>
            <person name="Weitz H."/>
            <person name="Taylor A."/>
            <person name="Grigoriev I.V."/>
            <person name="Nagy L.G."/>
            <person name="Martin F."/>
            <person name="Kauserud H."/>
        </authorList>
    </citation>
    <scope>NUCLEOTIDE SEQUENCE</scope>
    <source>
        <strain evidence="4">CBHHK067</strain>
    </source>
</reference>
<keyword evidence="5" id="KW-1185">Reference proteome</keyword>
<dbReference type="Pfam" id="PF00106">
    <property type="entry name" value="adh_short"/>
    <property type="match status" value="1"/>
</dbReference>
<proteinExistence type="inferred from homology"/>
<organism evidence="4 5">
    <name type="scientific">Mycena rosella</name>
    <name type="common">Pink bonnet</name>
    <name type="synonym">Agaricus rosellus</name>
    <dbReference type="NCBI Taxonomy" id="1033263"/>
    <lineage>
        <taxon>Eukaryota</taxon>
        <taxon>Fungi</taxon>
        <taxon>Dikarya</taxon>
        <taxon>Basidiomycota</taxon>
        <taxon>Agaricomycotina</taxon>
        <taxon>Agaricomycetes</taxon>
        <taxon>Agaricomycetidae</taxon>
        <taxon>Agaricales</taxon>
        <taxon>Marasmiineae</taxon>
        <taxon>Mycenaceae</taxon>
        <taxon>Mycena</taxon>
    </lineage>
</organism>
<sequence>MRVALVTGCSEGGIGHELGQKLATNGFTVYATSRSLSSTETLVHPNIKRRVLDVTSDAQVRAVVESVMEEAGQIDMLVNNAGVLAPGPTIDWSAEDIKAVYDTNVFSIVRLCGAVVPHMAKRRTGMIINIGSIVGELHTPWMGIYDPSKAAVRALSEVLAMECTPFNIHVMLVAPGSSRSKIIAKHDDFMLAPRSLYSGFVHNIRQRLEAARDSSAMAAEDFAAEIVAKALHPNPPRYILTGGHSTMFRVLAYLPRWLYLYIIWRMFSKPGVGAKRE</sequence>
<gene>
    <name evidence="4" type="ORF">B0H17DRAFT_1161356</name>
</gene>
<dbReference type="GO" id="GO:0005783">
    <property type="term" value="C:endoplasmic reticulum"/>
    <property type="evidence" value="ECO:0007669"/>
    <property type="project" value="TreeGrafter"/>
</dbReference>
<dbReference type="PANTHER" id="PTHR44169:SF6">
    <property type="entry name" value="NADPH-DEPENDENT 1-ACYLDIHYDROXYACETONE PHOSPHATE REDUCTASE"/>
    <property type="match status" value="1"/>
</dbReference>
<comment type="similarity">
    <text evidence="1 3">Belongs to the short-chain dehydrogenases/reductases (SDR) family.</text>
</comment>
<dbReference type="Gene3D" id="3.40.50.720">
    <property type="entry name" value="NAD(P)-binding Rossmann-like Domain"/>
    <property type="match status" value="1"/>
</dbReference>
<dbReference type="GO" id="GO:0016491">
    <property type="term" value="F:oxidoreductase activity"/>
    <property type="evidence" value="ECO:0007669"/>
    <property type="project" value="UniProtKB-KW"/>
</dbReference>
<accession>A0AAD7D4K5</accession>
<protein>
    <submittedName>
        <fullName evidence="4">Oxidoreductase</fullName>
    </submittedName>
</protein>
<dbReference type="InterPro" id="IPR002347">
    <property type="entry name" value="SDR_fam"/>
</dbReference>
<evidence type="ECO:0000313" key="4">
    <source>
        <dbReference type="EMBL" id="KAJ7677607.1"/>
    </source>
</evidence>
<dbReference type="SUPFAM" id="SSF51735">
    <property type="entry name" value="NAD(P)-binding Rossmann-fold domains"/>
    <property type="match status" value="1"/>
</dbReference>